<sequence length="376" mass="42811">MKSIIYLLLLCSLFSCKPEIKDHYIINGTAKGIYNGMRAYLKEPNERGQLINKDTAIVLDEKFSFKGVRNEPTLEYLYIDGHKNYLPLIIENGAIDIAINKDSIETSNVSGTTNNKEYALYSKEQRQLNTRIKTLTNQFKKATIQNATNKSELYKNIIENRKKLSNLNLDFIKNHENSYVSAIILNSIITDKQTSITDLENLFSGLTEAIKNSEYGKYINASILKQKQLRQQQKGIQIGDMAPNFTANTPEGKPLALYDIKGKVTIIDFWASWCGPCRRENPYVVKTYNKFHEKGLEIISVSLDKNGQKDRWIKALQDDNMSWHHVSNLQSWQDPIARSYGVRSIPATFILDASGKVIAKNLRGSALENKIAELIY</sequence>
<keyword evidence="7" id="KW-1185">Reference proteome</keyword>
<dbReference type="SUPFAM" id="SSF52833">
    <property type="entry name" value="Thioredoxin-like"/>
    <property type="match status" value="1"/>
</dbReference>
<evidence type="ECO:0000313" key="6">
    <source>
        <dbReference type="EMBL" id="GAA4237241.1"/>
    </source>
</evidence>
<dbReference type="InterPro" id="IPR050553">
    <property type="entry name" value="Thioredoxin_ResA/DsbE_sf"/>
</dbReference>
<dbReference type="InterPro" id="IPR000866">
    <property type="entry name" value="AhpC/TSA"/>
</dbReference>
<protein>
    <submittedName>
        <fullName evidence="6">TlpA disulfide reductase family protein</fullName>
    </submittedName>
</protein>
<evidence type="ECO:0000259" key="5">
    <source>
        <dbReference type="PROSITE" id="PS51352"/>
    </source>
</evidence>
<evidence type="ECO:0000313" key="7">
    <source>
        <dbReference type="Proteomes" id="UP001501496"/>
    </source>
</evidence>
<accession>A0ABP8CBR3</accession>
<dbReference type="RefSeq" id="WP_344788451.1">
    <property type="nucleotide sequence ID" value="NZ_BAABCA010000005.1"/>
</dbReference>
<proteinExistence type="predicted"/>
<feature type="domain" description="Thioredoxin" evidence="5">
    <location>
        <begin position="236"/>
        <end position="376"/>
    </location>
</feature>
<dbReference type="PROSITE" id="PS00194">
    <property type="entry name" value="THIOREDOXIN_1"/>
    <property type="match status" value="1"/>
</dbReference>
<dbReference type="Pfam" id="PF00578">
    <property type="entry name" value="AhpC-TSA"/>
    <property type="match status" value="1"/>
</dbReference>
<keyword evidence="4" id="KW-0676">Redox-active center</keyword>
<evidence type="ECO:0000256" key="3">
    <source>
        <dbReference type="ARBA" id="ARBA00023157"/>
    </source>
</evidence>
<dbReference type="InterPro" id="IPR013766">
    <property type="entry name" value="Thioredoxin_domain"/>
</dbReference>
<keyword evidence="2" id="KW-0201">Cytochrome c-type biogenesis</keyword>
<dbReference type="PANTHER" id="PTHR42852">
    <property type="entry name" value="THIOL:DISULFIDE INTERCHANGE PROTEIN DSBE"/>
    <property type="match status" value="1"/>
</dbReference>
<dbReference type="EMBL" id="BAABCA010000005">
    <property type="protein sequence ID" value="GAA4237241.1"/>
    <property type="molecule type" value="Genomic_DNA"/>
</dbReference>
<dbReference type="Pfam" id="PF14289">
    <property type="entry name" value="DUF4369"/>
    <property type="match status" value="1"/>
</dbReference>
<dbReference type="InterPro" id="IPR017937">
    <property type="entry name" value="Thioredoxin_CS"/>
</dbReference>
<gene>
    <name evidence="6" type="ORF">GCM10022291_23510</name>
</gene>
<dbReference type="PROSITE" id="PS51352">
    <property type="entry name" value="THIOREDOXIN_2"/>
    <property type="match status" value="1"/>
</dbReference>
<dbReference type="Gene3D" id="3.40.30.10">
    <property type="entry name" value="Glutaredoxin"/>
    <property type="match status" value="1"/>
</dbReference>
<evidence type="ECO:0000256" key="4">
    <source>
        <dbReference type="ARBA" id="ARBA00023284"/>
    </source>
</evidence>
<dbReference type="InterPro" id="IPR025380">
    <property type="entry name" value="DUF4369"/>
</dbReference>
<dbReference type="Proteomes" id="UP001501496">
    <property type="component" value="Unassembled WGS sequence"/>
</dbReference>
<evidence type="ECO:0000256" key="2">
    <source>
        <dbReference type="ARBA" id="ARBA00022748"/>
    </source>
</evidence>
<comment type="caution">
    <text evidence="6">The sequence shown here is derived from an EMBL/GenBank/DDBJ whole genome shotgun (WGS) entry which is preliminary data.</text>
</comment>
<keyword evidence="3" id="KW-1015">Disulfide bond</keyword>
<dbReference type="PROSITE" id="PS51257">
    <property type="entry name" value="PROKAR_LIPOPROTEIN"/>
    <property type="match status" value="1"/>
</dbReference>
<dbReference type="CDD" id="cd02966">
    <property type="entry name" value="TlpA_like_family"/>
    <property type="match status" value="1"/>
</dbReference>
<evidence type="ECO:0000256" key="1">
    <source>
        <dbReference type="ARBA" id="ARBA00004196"/>
    </source>
</evidence>
<organism evidence="6 7">
    <name type="scientific">Postechiella marina</name>
    <dbReference type="NCBI Taxonomy" id="943941"/>
    <lineage>
        <taxon>Bacteria</taxon>
        <taxon>Pseudomonadati</taxon>
        <taxon>Bacteroidota</taxon>
        <taxon>Flavobacteriia</taxon>
        <taxon>Flavobacteriales</taxon>
        <taxon>Flavobacteriaceae</taxon>
        <taxon>Postechiella</taxon>
    </lineage>
</organism>
<name>A0ABP8CBR3_9FLAO</name>
<dbReference type="InterPro" id="IPR036249">
    <property type="entry name" value="Thioredoxin-like_sf"/>
</dbReference>
<dbReference type="PANTHER" id="PTHR42852:SF6">
    <property type="entry name" value="THIOL:DISULFIDE INTERCHANGE PROTEIN DSBE"/>
    <property type="match status" value="1"/>
</dbReference>
<reference evidence="7" key="1">
    <citation type="journal article" date="2019" name="Int. J. Syst. Evol. Microbiol.">
        <title>The Global Catalogue of Microorganisms (GCM) 10K type strain sequencing project: providing services to taxonomists for standard genome sequencing and annotation.</title>
        <authorList>
            <consortium name="The Broad Institute Genomics Platform"/>
            <consortium name="The Broad Institute Genome Sequencing Center for Infectious Disease"/>
            <person name="Wu L."/>
            <person name="Ma J."/>
        </authorList>
    </citation>
    <scope>NUCLEOTIDE SEQUENCE [LARGE SCALE GENOMIC DNA]</scope>
    <source>
        <strain evidence="7">JCM 17630</strain>
    </source>
</reference>
<comment type="subcellular location">
    <subcellularLocation>
        <location evidence="1">Cell envelope</location>
    </subcellularLocation>
</comment>